<gene>
    <name evidence="3" type="ORF">SEMRO_156_G070930.1</name>
</gene>
<organism evidence="3 4">
    <name type="scientific">Seminavis robusta</name>
    <dbReference type="NCBI Taxonomy" id="568900"/>
    <lineage>
        <taxon>Eukaryota</taxon>
        <taxon>Sar</taxon>
        <taxon>Stramenopiles</taxon>
        <taxon>Ochrophyta</taxon>
        <taxon>Bacillariophyta</taxon>
        <taxon>Bacillariophyceae</taxon>
        <taxon>Bacillariophycidae</taxon>
        <taxon>Naviculales</taxon>
        <taxon>Naviculaceae</taxon>
        <taxon>Seminavis</taxon>
    </lineage>
</organism>
<feature type="compositionally biased region" description="Basic and acidic residues" evidence="1">
    <location>
        <begin position="411"/>
        <end position="428"/>
    </location>
</feature>
<sequence length="1064" mass="114953">MDESDKKQSQLDRDIAAKQRAAAPTGRTVRPGAYAAPPDEATHLDSRIAAKQNGATMNTPSQVLTAAVVPASAAVRPGAFSATPDAVSQLDNRIAAKQNAMAPPAPAAKKSPATSSPSAAAPATAAAVRPGAFSAPPGELSELDTRIAAKQRAARPPAPMKAPPSSSTSAAAPTAAVTAAVRPGAFSAPPDGLSQLDSRIAAKQNSMAPLPPPAKKSPPPISTSAAAPTMVAAVRPGAYSAPPDQLSQLDNRIASKQKAFNPAPVAPAAAMKSPPSPGQSVDTGMQAKEREKQLRRQQISQRSLMSGASLPSPKKSPPSPGKSVETGMQAKEREKNLRRQYLSQRSLMSGASSVASAPVMKSPPSPKPTAEQAKETERQLRKEHLSDRSLMSGLSDSSAGASRKRTQTAEQAKESERKLRKERLKAEADDAVSQKVGAYSSTAGSQVPQKANQRPQEQFHDEDDVDSACFVPAQQPAPSYHLTQQPERAPSYRLTPQPEVAPSYQLSPQPEPLPEEAPLMSTYREESSSPVDPGLNLVEATLVVEEMVEATVATPMEFQPDEVMKIREQSAKETARIRMWRIVVSIALLATAIAVTTSTYFLLVEREDQNFRTVYAQFATTVADAAVDFQSTLRRSLRSFADNVAAQAEAAGQGTSPWPFYVVDKWETMGRGFKQVSNAEFIAIQNYVTHDQRDEYIDFITPLYQTFVKEAHMEAYGNLDFLNNDTANYQPYIAQKLKNGSFVPDIDRDFYFCRTTQSPPARKYGPTINNNLIVNKVIGNGFAAVMKLHNELVFTTIKPFANVPAEEHAKMHSNGAEGANNPHSFTFHPVHRVAGNQSSDIVAMFAVATAWDFSMQNLLPDNVKGMFCVLQNTCNQTVTYRIDGGNATYLGDGDLRPSEFDDMGLFVDLNLQTHPDARSTPGHCMYSMKIYPSKAFESDYKTNTPAIYAGVVAGTFVLIAITLLLYDGTVTQRNEKMIFQAAKTNAILAKFVPDHLRDRIMGFDPKGSVGGERRGSQEFNPGLMDGSKVDEMAMAKSMAKSMSNSRMMFSSSVVDHARRADLDV</sequence>
<keyword evidence="2" id="KW-1133">Transmembrane helix</keyword>
<evidence type="ECO:0000313" key="4">
    <source>
        <dbReference type="Proteomes" id="UP001153069"/>
    </source>
</evidence>
<reference evidence="3" key="1">
    <citation type="submission" date="2020-06" db="EMBL/GenBank/DDBJ databases">
        <authorList>
            <consortium name="Plant Systems Biology data submission"/>
        </authorList>
    </citation>
    <scope>NUCLEOTIDE SEQUENCE</scope>
    <source>
        <strain evidence="3">D6</strain>
    </source>
</reference>
<feature type="region of interest" description="Disordered" evidence="1">
    <location>
        <begin position="1004"/>
        <end position="1023"/>
    </location>
</feature>
<feature type="transmembrane region" description="Helical" evidence="2">
    <location>
        <begin position="582"/>
        <end position="603"/>
    </location>
</feature>
<feature type="compositionally biased region" description="Polar residues" evidence="1">
    <location>
        <begin position="439"/>
        <end position="456"/>
    </location>
</feature>
<feature type="compositionally biased region" description="Low complexity" evidence="1">
    <location>
        <begin position="259"/>
        <end position="273"/>
    </location>
</feature>
<keyword evidence="2" id="KW-0812">Transmembrane</keyword>
<accession>A0A9N8H8D3</accession>
<evidence type="ECO:0000313" key="3">
    <source>
        <dbReference type="EMBL" id="CAB9503125.1"/>
    </source>
</evidence>
<feature type="compositionally biased region" description="Low complexity" evidence="1">
    <location>
        <begin position="296"/>
        <end position="313"/>
    </location>
</feature>
<feature type="region of interest" description="Disordered" evidence="1">
    <location>
        <begin position="1"/>
        <end position="44"/>
    </location>
</feature>
<feature type="compositionally biased region" description="Pro residues" evidence="1">
    <location>
        <begin position="209"/>
        <end position="221"/>
    </location>
</feature>
<dbReference type="EMBL" id="CAICTM010000155">
    <property type="protein sequence ID" value="CAB9503125.1"/>
    <property type="molecule type" value="Genomic_DNA"/>
</dbReference>
<name>A0A9N8H8D3_9STRA</name>
<feature type="region of interest" description="Disordered" evidence="1">
    <location>
        <begin position="480"/>
        <end position="516"/>
    </location>
</feature>
<evidence type="ECO:0000256" key="1">
    <source>
        <dbReference type="SAM" id="MobiDB-lite"/>
    </source>
</evidence>
<feature type="region of interest" description="Disordered" evidence="1">
    <location>
        <begin position="95"/>
        <end position="465"/>
    </location>
</feature>
<protein>
    <submittedName>
        <fullName evidence="3">Guanylate cyclase</fullName>
    </submittedName>
</protein>
<comment type="caution">
    <text evidence="3">The sequence shown here is derived from an EMBL/GenBank/DDBJ whole genome shotgun (WGS) entry which is preliminary data.</text>
</comment>
<keyword evidence="2" id="KW-0472">Membrane</keyword>
<feature type="compositionally biased region" description="Low complexity" evidence="1">
    <location>
        <begin position="163"/>
        <end position="185"/>
    </location>
</feature>
<feature type="compositionally biased region" description="Basic and acidic residues" evidence="1">
    <location>
        <begin position="1"/>
        <end position="17"/>
    </location>
</feature>
<dbReference type="Proteomes" id="UP001153069">
    <property type="component" value="Unassembled WGS sequence"/>
</dbReference>
<evidence type="ECO:0000256" key="2">
    <source>
        <dbReference type="SAM" id="Phobius"/>
    </source>
</evidence>
<keyword evidence="4" id="KW-1185">Reference proteome</keyword>
<feature type="compositionally biased region" description="Polar residues" evidence="1">
    <location>
        <begin position="341"/>
        <end position="355"/>
    </location>
</feature>
<proteinExistence type="predicted"/>
<dbReference type="AlphaFoldDB" id="A0A9N8H8D3"/>
<feature type="compositionally biased region" description="Basic and acidic residues" evidence="1">
    <location>
        <begin position="372"/>
        <end position="387"/>
    </location>
</feature>
<feature type="compositionally biased region" description="Low complexity" evidence="1">
    <location>
        <begin position="107"/>
        <end position="127"/>
    </location>
</feature>
<feature type="transmembrane region" description="Helical" evidence="2">
    <location>
        <begin position="946"/>
        <end position="966"/>
    </location>
</feature>